<sequence length="386" mass="41349">MLEEYFGKDLTEIGFTPPGMRPLPKPPATGRLEGPTAPSTATPSGEGDPTKRRNALALIGGTAMTPLFSPESARAESVHAYTRHVSISALAPRDIEALEIEVHRLGSAYSAWTPEELWPVAATLRHQAAVMLAARHTLRQGRELFRHAGMLSVLLAWVAHDLGRRDLVAALCDDAWHHGQEADAPEVCAWADDAACTDALYADQPLVALSAATRGLAIAPRNSNAAIRLSAQLARVRARIGDRDGFAEAAVRADGYRERVPLHGTGLFAVDAVRFSSFDASSSIWLGDYRRASRSAQEAIGHYRGTAGPGLAPTRLAIAQLDLALAQAGLGEPDEAMGTARRALSDVRLVQAVRDRADQLRGGLLRRYPTSAHVTAFGEELRGITA</sequence>
<accession>A0ABU2L843</accession>
<organism evidence="2 3">
    <name type="scientific">Streptomyces boetiae</name>
    <dbReference type="NCBI Taxonomy" id="3075541"/>
    <lineage>
        <taxon>Bacteria</taxon>
        <taxon>Bacillati</taxon>
        <taxon>Actinomycetota</taxon>
        <taxon>Actinomycetes</taxon>
        <taxon>Kitasatosporales</taxon>
        <taxon>Streptomycetaceae</taxon>
        <taxon>Streptomyces</taxon>
    </lineage>
</organism>
<reference evidence="3" key="1">
    <citation type="submission" date="2023-07" db="EMBL/GenBank/DDBJ databases">
        <title>30 novel species of actinomycetes from the DSMZ collection.</title>
        <authorList>
            <person name="Nouioui I."/>
        </authorList>
    </citation>
    <scope>NUCLEOTIDE SEQUENCE [LARGE SCALE GENOMIC DNA]</scope>
    <source>
        <strain evidence="3">DSM 44917</strain>
    </source>
</reference>
<comment type="caution">
    <text evidence="2">The sequence shown here is derived from an EMBL/GenBank/DDBJ whole genome shotgun (WGS) entry which is preliminary data.</text>
</comment>
<dbReference type="RefSeq" id="WP_311630690.1">
    <property type="nucleotide sequence ID" value="NZ_JAVREN010000014.1"/>
</dbReference>
<protein>
    <recommendedName>
        <fullName evidence="4">Transcriptional regulator</fullName>
    </recommendedName>
</protein>
<dbReference type="EMBL" id="JAVREN010000014">
    <property type="protein sequence ID" value="MDT0307741.1"/>
    <property type="molecule type" value="Genomic_DNA"/>
</dbReference>
<keyword evidence="3" id="KW-1185">Reference proteome</keyword>
<evidence type="ECO:0000313" key="3">
    <source>
        <dbReference type="Proteomes" id="UP001183388"/>
    </source>
</evidence>
<evidence type="ECO:0008006" key="4">
    <source>
        <dbReference type="Google" id="ProtNLM"/>
    </source>
</evidence>
<proteinExistence type="predicted"/>
<gene>
    <name evidence="2" type="ORF">RM780_12315</name>
</gene>
<name>A0ABU2L843_9ACTN</name>
<evidence type="ECO:0000256" key="1">
    <source>
        <dbReference type="SAM" id="MobiDB-lite"/>
    </source>
</evidence>
<feature type="region of interest" description="Disordered" evidence="1">
    <location>
        <begin position="12"/>
        <end position="52"/>
    </location>
</feature>
<dbReference type="Proteomes" id="UP001183388">
    <property type="component" value="Unassembled WGS sequence"/>
</dbReference>
<evidence type="ECO:0000313" key="2">
    <source>
        <dbReference type="EMBL" id="MDT0307741.1"/>
    </source>
</evidence>